<keyword evidence="3" id="KW-1185">Reference proteome</keyword>
<reference evidence="2 3" key="1">
    <citation type="submission" date="2013-10" db="EMBL/GenBank/DDBJ databases">
        <title>The Genome Sequence of Ruminococcus gnavus CC55_001C.</title>
        <authorList>
            <consortium name="The Broad Institute Genomics Platform"/>
            <person name="Earl A."/>
            <person name="Allen-Vercoe E."/>
            <person name="Daigneault M."/>
            <person name="Young S.K."/>
            <person name="Zeng Q."/>
            <person name="Gargeya S."/>
            <person name="Fitzgerald M."/>
            <person name="Abouelleil A."/>
            <person name="Alvarado L."/>
            <person name="Chapman S.B."/>
            <person name="Gainer-Dewar J."/>
            <person name="Goldberg J."/>
            <person name="Griggs A."/>
            <person name="Gujja S."/>
            <person name="Hansen M."/>
            <person name="Howarth C."/>
            <person name="Imamovic A."/>
            <person name="Ireland A."/>
            <person name="Larimer J."/>
            <person name="McCowan C."/>
            <person name="Murphy C."/>
            <person name="Pearson M."/>
            <person name="Poon T.W."/>
            <person name="Priest M."/>
            <person name="Roberts A."/>
            <person name="Saif S."/>
            <person name="Shea T."/>
            <person name="Sykes S."/>
            <person name="Wortman J."/>
            <person name="Nusbaum C."/>
            <person name="Birren B."/>
        </authorList>
    </citation>
    <scope>NUCLEOTIDE SEQUENCE [LARGE SCALE GENOMIC DNA]</scope>
    <source>
        <strain evidence="2 3">CC55_001C</strain>
    </source>
</reference>
<keyword evidence="1" id="KW-1133">Transmembrane helix</keyword>
<keyword evidence="1" id="KW-0472">Membrane</keyword>
<dbReference type="AlphaFoldDB" id="A0A829NML8"/>
<organism evidence="2 3">
    <name type="scientific">Mediterraneibacter gnavus (strain CC55_001C)</name>
    <dbReference type="NCBI Taxonomy" id="1073375"/>
    <lineage>
        <taxon>Bacteria</taxon>
        <taxon>Bacillati</taxon>
        <taxon>Bacillota</taxon>
        <taxon>Clostridia</taxon>
        <taxon>Lachnospirales</taxon>
        <taxon>Lachnospiraceae</taxon>
        <taxon>Mediterraneibacter</taxon>
    </lineage>
</organism>
<evidence type="ECO:0000256" key="1">
    <source>
        <dbReference type="SAM" id="Phobius"/>
    </source>
</evidence>
<dbReference type="Proteomes" id="UP000018690">
    <property type="component" value="Unassembled WGS sequence"/>
</dbReference>
<feature type="transmembrane region" description="Helical" evidence="1">
    <location>
        <begin position="123"/>
        <end position="140"/>
    </location>
</feature>
<feature type="transmembrane region" description="Helical" evidence="1">
    <location>
        <begin position="169"/>
        <end position="191"/>
    </location>
</feature>
<dbReference type="EMBL" id="AZJF01000001">
    <property type="protein sequence ID" value="ETD20940.1"/>
    <property type="molecule type" value="Genomic_DNA"/>
</dbReference>
<proteinExistence type="predicted"/>
<feature type="transmembrane region" description="Helical" evidence="1">
    <location>
        <begin position="236"/>
        <end position="256"/>
    </location>
</feature>
<sequence length="273" mass="32212">MKKYRNFFRIEQIKKYLPLIILVCIHCRWLQVNVEIFGEIRQTEYSLFLSDYAISFFKGTIPPSEQEVFNIPSLWSFYFIYFFAITGYESSQIFSKFEQQKLIRQGKRKHWWYLKFFQILKETAIYLVITYVTMGIYGICTDAKIGGLSRELQFQYNGLKLQEVSAIQLLIYLVILPYLVMVAMACVQYVMAMEINVVISFLIMVIILVGSVFFETPFLVYNYLMLIRHEEIMSTGVNAWIGMGMSLFLICGMVLIEKQFVQKKDFLLYIMVS</sequence>
<gene>
    <name evidence="2" type="ORF">HMPREF1201_00945</name>
</gene>
<comment type="caution">
    <text evidence="2">The sequence shown here is derived from an EMBL/GenBank/DDBJ whole genome shotgun (WGS) entry which is preliminary data.</text>
</comment>
<keyword evidence="1" id="KW-0812">Transmembrane</keyword>
<evidence type="ECO:0000313" key="2">
    <source>
        <dbReference type="EMBL" id="ETD20940.1"/>
    </source>
</evidence>
<protein>
    <submittedName>
        <fullName evidence="2">Uncharacterized protein</fullName>
    </submittedName>
</protein>
<dbReference type="RefSeq" id="WP_023923784.1">
    <property type="nucleotide sequence ID" value="NZ_KI669414.1"/>
</dbReference>
<feature type="transmembrane region" description="Helical" evidence="1">
    <location>
        <begin position="197"/>
        <end position="224"/>
    </location>
</feature>
<accession>A0A829NML8</accession>
<name>A0A829NML8_MEDG5</name>
<evidence type="ECO:0000313" key="3">
    <source>
        <dbReference type="Proteomes" id="UP000018690"/>
    </source>
</evidence>